<comment type="caution">
    <text evidence="2">The sequence shown here is derived from an EMBL/GenBank/DDBJ whole genome shotgun (WGS) entry which is preliminary data.</text>
</comment>
<evidence type="ECO:0000256" key="1">
    <source>
        <dbReference type="SAM" id="MobiDB-lite"/>
    </source>
</evidence>
<dbReference type="AlphaFoldDB" id="A0A8S9FRD7"/>
<accession>A0A8S9FRD7</accession>
<proteinExistence type="predicted"/>
<protein>
    <submittedName>
        <fullName evidence="2">Uncharacterized protein</fullName>
    </submittedName>
</protein>
<name>A0A8S9FRD7_BRACR</name>
<feature type="region of interest" description="Disordered" evidence="1">
    <location>
        <begin position="1"/>
        <end position="23"/>
    </location>
</feature>
<organism evidence="2 3">
    <name type="scientific">Brassica cretica</name>
    <name type="common">Mustard</name>
    <dbReference type="NCBI Taxonomy" id="69181"/>
    <lineage>
        <taxon>Eukaryota</taxon>
        <taxon>Viridiplantae</taxon>
        <taxon>Streptophyta</taxon>
        <taxon>Embryophyta</taxon>
        <taxon>Tracheophyta</taxon>
        <taxon>Spermatophyta</taxon>
        <taxon>Magnoliopsida</taxon>
        <taxon>eudicotyledons</taxon>
        <taxon>Gunneridae</taxon>
        <taxon>Pentapetalae</taxon>
        <taxon>rosids</taxon>
        <taxon>malvids</taxon>
        <taxon>Brassicales</taxon>
        <taxon>Brassicaceae</taxon>
        <taxon>Brassiceae</taxon>
        <taxon>Brassica</taxon>
    </lineage>
</organism>
<dbReference type="Proteomes" id="UP000712281">
    <property type="component" value="Unassembled WGS sequence"/>
</dbReference>
<evidence type="ECO:0000313" key="3">
    <source>
        <dbReference type="Proteomes" id="UP000712281"/>
    </source>
</evidence>
<evidence type="ECO:0000313" key="2">
    <source>
        <dbReference type="EMBL" id="KAF2536240.1"/>
    </source>
</evidence>
<dbReference type="EMBL" id="QGKW02002228">
    <property type="protein sequence ID" value="KAF2536240.1"/>
    <property type="molecule type" value="Genomic_DNA"/>
</dbReference>
<sequence length="62" mass="6631">MRRQVLGSGRTVVGHGGSGEWRSETVARGRNAWRLLQTATARAFHALAEAKLREALAASSGL</sequence>
<reference evidence="2" key="1">
    <citation type="submission" date="2019-12" db="EMBL/GenBank/DDBJ databases">
        <title>Genome sequencing and annotation of Brassica cretica.</title>
        <authorList>
            <person name="Studholme D.J."/>
            <person name="Sarris P.F."/>
        </authorList>
    </citation>
    <scope>NUCLEOTIDE SEQUENCE</scope>
    <source>
        <strain evidence="2">PFS-001/15</strain>
        <tissue evidence="2">Leaf</tissue>
    </source>
</reference>
<gene>
    <name evidence="2" type="ORF">F2Q68_00021101</name>
</gene>